<keyword evidence="3" id="KW-1185">Reference proteome</keyword>
<evidence type="ECO:0000313" key="2">
    <source>
        <dbReference type="EMBL" id="CAN91151.1"/>
    </source>
</evidence>
<dbReference type="KEGG" id="scl:sce0994"/>
<dbReference type="AlphaFoldDB" id="A9EV16"/>
<reference evidence="2 3" key="1">
    <citation type="journal article" date="2007" name="Nat. Biotechnol.">
        <title>Complete genome sequence of the myxobacterium Sorangium cellulosum.</title>
        <authorList>
            <person name="Schneiker S."/>
            <person name="Perlova O."/>
            <person name="Kaiser O."/>
            <person name="Gerth K."/>
            <person name="Alici A."/>
            <person name="Altmeyer M.O."/>
            <person name="Bartels D."/>
            <person name="Bekel T."/>
            <person name="Beyer S."/>
            <person name="Bode E."/>
            <person name="Bode H.B."/>
            <person name="Bolten C.J."/>
            <person name="Choudhuri J.V."/>
            <person name="Doss S."/>
            <person name="Elnakady Y.A."/>
            <person name="Frank B."/>
            <person name="Gaigalat L."/>
            <person name="Goesmann A."/>
            <person name="Groeger C."/>
            <person name="Gross F."/>
            <person name="Jelsbak L."/>
            <person name="Jelsbak L."/>
            <person name="Kalinowski J."/>
            <person name="Kegler C."/>
            <person name="Knauber T."/>
            <person name="Konietzny S."/>
            <person name="Kopp M."/>
            <person name="Krause L."/>
            <person name="Krug D."/>
            <person name="Linke B."/>
            <person name="Mahmud T."/>
            <person name="Martinez-Arias R."/>
            <person name="McHardy A.C."/>
            <person name="Merai M."/>
            <person name="Meyer F."/>
            <person name="Mormann S."/>
            <person name="Munoz-Dorado J."/>
            <person name="Perez J."/>
            <person name="Pradella S."/>
            <person name="Rachid S."/>
            <person name="Raddatz G."/>
            <person name="Rosenau F."/>
            <person name="Rueckert C."/>
            <person name="Sasse F."/>
            <person name="Scharfe M."/>
            <person name="Schuster S.C."/>
            <person name="Suen G."/>
            <person name="Treuner-Lange A."/>
            <person name="Velicer G.J."/>
            <person name="Vorholter F.-J."/>
            <person name="Weissman K.J."/>
            <person name="Welch R.D."/>
            <person name="Wenzel S.C."/>
            <person name="Whitworth D.E."/>
            <person name="Wilhelm S."/>
            <person name="Wittmann C."/>
            <person name="Bloecker H."/>
            <person name="Puehler A."/>
            <person name="Mueller R."/>
        </authorList>
    </citation>
    <scope>NUCLEOTIDE SEQUENCE [LARGE SCALE GENOMIC DNA]</scope>
    <source>
        <strain evidence="3">So ce56</strain>
    </source>
</reference>
<feature type="region of interest" description="Disordered" evidence="1">
    <location>
        <begin position="267"/>
        <end position="289"/>
    </location>
</feature>
<dbReference type="STRING" id="448385.sce0994"/>
<dbReference type="eggNOG" id="COG2960">
    <property type="taxonomic scope" value="Bacteria"/>
</dbReference>
<evidence type="ECO:0000313" key="3">
    <source>
        <dbReference type="Proteomes" id="UP000002139"/>
    </source>
</evidence>
<feature type="compositionally biased region" description="Polar residues" evidence="1">
    <location>
        <begin position="271"/>
        <end position="289"/>
    </location>
</feature>
<dbReference type="RefSeq" id="WP_012233628.1">
    <property type="nucleotide sequence ID" value="NC_010162.1"/>
</dbReference>
<dbReference type="InterPro" id="IPR006311">
    <property type="entry name" value="TAT_signal"/>
</dbReference>
<dbReference type="BioCyc" id="SCEL448385:SCE_RS05190-MONOMER"/>
<sequence>MSTFRSTFRLNRRALLRGAGGIAIALPWLEIMGTEPTARAQAAPAKRFLAVYTPGGTVRDRWRPTGSETSFTLSPILAPLAPVQSRLLVVDGLDMKSGIGEQHQAGIIAWLTGTPQDGAAGRAYGSGPSIDQVIAARISGGQKAKASLEIAVRWATGKSHGLLSPMNIANFENDAPYSPIPPRIDPVEIFTDLFGTLNPGAGNDAARRLARKQSILDFLDRRYSALSSRLGAADKQKIDQHLTKLREIEESLSKVPTATGACQAPAMVDTSDYNPRTGRNSADNGSIKDTSTDAAIPKVGKLMTDMLVMALACDITAVGTLQWSDTEAKHTFPWLNLSEHHHYYQHDGGFREDECELICNWYSKQHLYLLQEMEKVDMGGHSLLDESVVFFGSEIADPPSHNKTNMPFLLAGGGGGLRTGRWLRYKNLPHNNLLVSILNLFGDPRTTFGTPEHCTGPLTNLTS</sequence>
<dbReference type="Pfam" id="PF07586">
    <property type="entry name" value="HXXSHH"/>
    <property type="match status" value="1"/>
</dbReference>
<proteinExistence type="predicted"/>
<name>A9EV16_SORC5</name>
<accession>A9EV16</accession>
<dbReference type="HOGENOM" id="CLU_044709_1_0_7"/>
<protein>
    <submittedName>
        <fullName evidence="2">Uncharacterized protein</fullName>
    </submittedName>
</protein>
<evidence type="ECO:0000256" key="1">
    <source>
        <dbReference type="SAM" id="MobiDB-lite"/>
    </source>
</evidence>
<gene>
    <name evidence="2" type="ordered locus">sce0994</name>
</gene>
<organism evidence="2 3">
    <name type="scientific">Sorangium cellulosum (strain So ce56)</name>
    <name type="common">Polyangium cellulosum (strain So ce56)</name>
    <dbReference type="NCBI Taxonomy" id="448385"/>
    <lineage>
        <taxon>Bacteria</taxon>
        <taxon>Pseudomonadati</taxon>
        <taxon>Myxococcota</taxon>
        <taxon>Polyangia</taxon>
        <taxon>Polyangiales</taxon>
        <taxon>Polyangiaceae</taxon>
        <taxon>Sorangium</taxon>
    </lineage>
</organism>
<dbReference type="PROSITE" id="PS51318">
    <property type="entry name" value="TAT"/>
    <property type="match status" value="1"/>
</dbReference>
<dbReference type="EMBL" id="AM746676">
    <property type="protein sequence ID" value="CAN91151.1"/>
    <property type="molecule type" value="Genomic_DNA"/>
</dbReference>
<dbReference type="InterPro" id="IPR011447">
    <property type="entry name" value="DUF1552"/>
</dbReference>
<dbReference type="Proteomes" id="UP000002139">
    <property type="component" value="Chromosome"/>
</dbReference>